<gene>
    <name evidence="9" type="primary">MSLN</name>
</gene>
<dbReference type="Proteomes" id="UP000694380">
    <property type="component" value="Unplaced"/>
</dbReference>
<dbReference type="GeneTree" id="ENSGT00950000182957"/>
<comment type="similarity">
    <text evidence="2">Belongs to the mesothelin family.</text>
</comment>
<dbReference type="PANTHER" id="PTHR23412">
    <property type="entry name" value="STEREOCILIN RELATED"/>
    <property type="match status" value="1"/>
</dbReference>
<evidence type="ECO:0000256" key="1">
    <source>
        <dbReference type="ARBA" id="ARBA00004370"/>
    </source>
</evidence>
<evidence type="ECO:0000256" key="8">
    <source>
        <dbReference type="SAM" id="SignalP"/>
    </source>
</evidence>
<dbReference type="GO" id="GO:0009986">
    <property type="term" value="C:cell surface"/>
    <property type="evidence" value="ECO:0007669"/>
    <property type="project" value="TreeGrafter"/>
</dbReference>
<dbReference type="GO" id="GO:0007160">
    <property type="term" value="P:cell-matrix adhesion"/>
    <property type="evidence" value="ECO:0007669"/>
    <property type="project" value="TreeGrafter"/>
</dbReference>
<organism evidence="9 10">
    <name type="scientific">Chrysemys picta bellii</name>
    <name type="common">Western painted turtle</name>
    <name type="synonym">Emys bellii</name>
    <dbReference type="NCBI Taxonomy" id="8478"/>
    <lineage>
        <taxon>Eukaryota</taxon>
        <taxon>Metazoa</taxon>
        <taxon>Chordata</taxon>
        <taxon>Craniata</taxon>
        <taxon>Vertebrata</taxon>
        <taxon>Euteleostomi</taxon>
        <taxon>Archelosauria</taxon>
        <taxon>Testudinata</taxon>
        <taxon>Testudines</taxon>
        <taxon>Cryptodira</taxon>
        <taxon>Durocryptodira</taxon>
        <taxon>Testudinoidea</taxon>
        <taxon>Emydidae</taxon>
        <taxon>Chrysemys</taxon>
    </lineage>
</organism>
<reference evidence="9" key="2">
    <citation type="submission" date="2025-09" db="UniProtKB">
        <authorList>
            <consortium name="Ensembl"/>
        </authorList>
    </citation>
    <scope>IDENTIFICATION</scope>
</reference>
<dbReference type="OMA" id="NHLVCEM"/>
<keyword evidence="10" id="KW-1185">Reference proteome</keyword>
<keyword evidence="3 8" id="KW-0732">Signal</keyword>
<evidence type="ECO:0000256" key="5">
    <source>
        <dbReference type="ARBA" id="ARBA00023136"/>
    </source>
</evidence>
<keyword evidence="4" id="KW-0130">Cell adhesion</keyword>
<feature type="chain" id="PRO_5034879127" evidence="8">
    <location>
        <begin position="30"/>
        <end position="561"/>
    </location>
</feature>
<sequence>ISQETHLTPSPHLTCFLWIFRLSPSVLQGFICAAANEMETERFQQLAKAMNQKNVKLGEDQVSPHRVTLNGIPKDLDNYPKDMLLFLSPSDYAGTGSCQQYFSNIGEANIDLLQRDSPQRKQLLEEALACLKIPGTLVSEENAVILGHLVCDLGEEYIRSSSGSLLPQLNECESFVPSQEEAIRNVLSSGSTPFGPPSKWSASTLNELSGLFRLFDRNILQKIPQVCYKRASCGFLTCPRCECECPADKTITEEVVKDELMPIYYTPEELQACLQGVTLVEHLEQMSHYAFTDQQLAVLKKKLDELYPSGYPEKIIPNLGAISSLVTINDIKKWNITSAATLAVLLSNEPPNDQVIRWQLSAYLFICSMISKERRDASFYLPKSSLFCRMAKSLDPSACPQSTKDILYPKAKQAFSDQRNQFPAYYNLIKPYLTGAPGEDLRALSKDNVNMDIGTFMSLKNDSVLNLTADDIKGLLGLNLQDLKKQQYNSPVKDWIRQQRQSELDKLGIGLTGGIPDGYISGIVPTSLNDSPKLVGPAFPRGEEGSQEPLLDTSPRLALTD</sequence>
<evidence type="ECO:0000313" key="10">
    <source>
        <dbReference type="Proteomes" id="UP000694380"/>
    </source>
</evidence>
<keyword evidence="6" id="KW-0325">Glycoprotein</keyword>
<name>A0A8C3I895_CHRPI</name>
<evidence type="ECO:0000256" key="6">
    <source>
        <dbReference type="ARBA" id="ARBA00023180"/>
    </source>
</evidence>
<reference evidence="9" key="1">
    <citation type="submission" date="2025-08" db="UniProtKB">
        <authorList>
            <consortium name="Ensembl"/>
        </authorList>
    </citation>
    <scope>IDENTIFICATION</scope>
</reference>
<dbReference type="GO" id="GO:0016020">
    <property type="term" value="C:membrane"/>
    <property type="evidence" value="ECO:0007669"/>
    <property type="project" value="UniProtKB-SubCell"/>
</dbReference>
<dbReference type="AlphaFoldDB" id="A0A8C3I895"/>
<feature type="region of interest" description="Disordered" evidence="7">
    <location>
        <begin position="531"/>
        <end position="561"/>
    </location>
</feature>
<evidence type="ECO:0000256" key="4">
    <source>
        <dbReference type="ARBA" id="ARBA00022889"/>
    </source>
</evidence>
<protein>
    <submittedName>
        <fullName evidence="9">Mesothelin</fullName>
    </submittedName>
</protein>
<dbReference type="Ensembl" id="ENSCPBT00000035260.1">
    <property type="protein sequence ID" value="ENSCPBP00000029955.1"/>
    <property type="gene ID" value="ENSCPBG00000021104.1"/>
</dbReference>
<dbReference type="InterPro" id="IPR010335">
    <property type="entry name" value="Mesothelin"/>
</dbReference>
<evidence type="ECO:0000256" key="3">
    <source>
        <dbReference type="ARBA" id="ARBA00022729"/>
    </source>
</evidence>
<evidence type="ECO:0000256" key="7">
    <source>
        <dbReference type="SAM" id="MobiDB-lite"/>
    </source>
</evidence>
<dbReference type="InterPro" id="IPR026664">
    <property type="entry name" value="Stereocilin-rel"/>
</dbReference>
<feature type="signal peptide" evidence="8">
    <location>
        <begin position="1"/>
        <end position="29"/>
    </location>
</feature>
<evidence type="ECO:0000256" key="2">
    <source>
        <dbReference type="ARBA" id="ARBA00011016"/>
    </source>
</evidence>
<keyword evidence="5" id="KW-0472">Membrane</keyword>
<dbReference type="Gene3D" id="1.20.970.40">
    <property type="match status" value="1"/>
</dbReference>
<evidence type="ECO:0000313" key="9">
    <source>
        <dbReference type="Ensembl" id="ENSCPBP00000029955.1"/>
    </source>
</evidence>
<accession>A0A8C3I895</accession>
<dbReference type="PANTHER" id="PTHR23412:SF6">
    <property type="entry name" value="MESOTHELIN"/>
    <property type="match status" value="1"/>
</dbReference>
<comment type="subcellular location">
    <subcellularLocation>
        <location evidence="1">Membrane</location>
    </subcellularLocation>
</comment>
<proteinExistence type="inferred from homology"/>
<dbReference type="Pfam" id="PF06060">
    <property type="entry name" value="Mesothelin"/>
    <property type="match status" value="3"/>
</dbReference>